<feature type="transmembrane region" description="Helical" evidence="2">
    <location>
        <begin position="188"/>
        <end position="207"/>
    </location>
</feature>
<dbReference type="EMBL" id="JARAKH010000042">
    <property type="protein sequence ID" value="KAK8380474.1"/>
    <property type="molecule type" value="Genomic_DNA"/>
</dbReference>
<sequence>MDEMLSETSSSLQDPTLPVLVFYRPAKTPSRLPSGPGNMTPLSSSLSDPHPARSPSTHFPPVTTTCTEQSPCTPTLPPYRTPHVTLFTKINNRFVAITASTASHSPTRTTPTTTPSTTTTATPPATTTTTASNATTTTATSASTITVTVTPYTCSTVASPLNTEPVYPSTEVLHPEENPATYSSYNKGAVVMYVLLAVLMLFLLVVLHEMVDLNRKEPWSLWMADAVRTVGGAAVRRRVQSRYGNVVALRTLRQGNRTFFQVTDANPTSRNPHRQSCCPPNCGVMHAHHHHLPRENPDCHNPRSHTRPGRH</sequence>
<name>A0AAW0SZL3_SCYPA</name>
<evidence type="ECO:0000313" key="3">
    <source>
        <dbReference type="EMBL" id="KAK8380474.1"/>
    </source>
</evidence>
<evidence type="ECO:0000313" key="4">
    <source>
        <dbReference type="Proteomes" id="UP001487740"/>
    </source>
</evidence>
<keyword evidence="4" id="KW-1185">Reference proteome</keyword>
<reference evidence="3 4" key="1">
    <citation type="submission" date="2023-03" db="EMBL/GenBank/DDBJ databases">
        <title>High-quality genome of Scylla paramamosain provides insights in environmental adaptation.</title>
        <authorList>
            <person name="Zhang L."/>
        </authorList>
    </citation>
    <scope>NUCLEOTIDE SEQUENCE [LARGE SCALE GENOMIC DNA]</scope>
    <source>
        <strain evidence="3">LZ_2023a</strain>
        <tissue evidence="3">Muscle</tissue>
    </source>
</reference>
<feature type="region of interest" description="Disordered" evidence="1">
    <location>
        <begin position="99"/>
        <end position="138"/>
    </location>
</feature>
<dbReference type="EMBL" id="JARAKH010000042">
    <property type="protein sequence ID" value="KAK8380473.1"/>
    <property type="molecule type" value="Genomic_DNA"/>
</dbReference>
<keyword evidence="2" id="KW-0472">Membrane</keyword>
<organism evidence="3 4">
    <name type="scientific">Scylla paramamosain</name>
    <name type="common">Mud crab</name>
    <dbReference type="NCBI Taxonomy" id="85552"/>
    <lineage>
        <taxon>Eukaryota</taxon>
        <taxon>Metazoa</taxon>
        <taxon>Ecdysozoa</taxon>
        <taxon>Arthropoda</taxon>
        <taxon>Crustacea</taxon>
        <taxon>Multicrustacea</taxon>
        <taxon>Malacostraca</taxon>
        <taxon>Eumalacostraca</taxon>
        <taxon>Eucarida</taxon>
        <taxon>Decapoda</taxon>
        <taxon>Pleocyemata</taxon>
        <taxon>Brachyura</taxon>
        <taxon>Eubrachyura</taxon>
        <taxon>Portunoidea</taxon>
        <taxon>Portunidae</taxon>
        <taxon>Portuninae</taxon>
        <taxon>Scylla</taxon>
    </lineage>
</organism>
<dbReference type="Proteomes" id="UP001487740">
    <property type="component" value="Unassembled WGS sequence"/>
</dbReference>
<proteinExistence type="predicted"/>
<keyword evidence="2" id="KW-0812">Transmembrane</keyword>
<gene>
    <name evidence="3" type="ORF">O3P69_016811</name>
</gene>
<evidence type="ECO:0000256" key="1">
    <source>
        <dbReference type="SAM" id="MobiDB-lite"/>
    </source>
</evidence>
<feature type="region of interest" description="Disordered" evidence="1">
    <location>
        <begin position="28"/>
        <end position="74"/>
    </location>
</feature>
<accession>A0AAW0SZL3</accession>
<keyword evidence="2" id="KW-1133">Transmembrane helix</keyword>
<comment type="caution">
    <text evidence="3">The sequence shown here is derived from an EMBL/GenBank/DDBJ whole genome shotgun (WGS) entry which is preliminary data.</text>
</comment>
<dbReference type="AlphaFoldDB" id="A0AAW0SZL3"/>
<feature type="compositionally biased region" description="Polar residues" evidence="1">
    <location>
        <begin position="54"/>
        <end position="73"/>
    </location>
</feature>
<evidence type="ECO:0000256" key="2">
    <source>
        <dbReference type="SAM" id="Phobius"/>
    </source>
</evidence>
<protein>
    <submittedName>
        <fullName evidence="3">Uncharacterized protein</fullName>
    </submittedName>
</protein>